<keyword evidence="1" id="KW-0378">Hydrolase</keyword>
<dbReference type="Pfam" id="PF00702">
    <property type="entry name" value="Hydrolase"/>
    <property type="match status" value="1"/>
</dbReference>
<keyword evidence="2" id="KW-1185">Reference proteome</keyword>
<dbReference type="Proteomes" id="UP001596122">
    <property type="component" value="Unassembled WGS sequence"/>
</dbReference>
<dbReference type="Gene3D" id="3.40.50.1000">
    <property type="entry name" value="HAD superfamily/HAD-like"/>
    <property type="match status" value="1"/>
</dbReference>
<dbReference type="PANTHER" id="PTHR43481:SF4">
    <property type="entry name" value="GLYCEROL-1-PHOSPHATE PHOSPHOHYDROLASE 1-RELATED"/>
    <property type="match status" value="1"/>
</dbReference>
<comment type="caution">
    <text evidence="1">The sequence shown here is derived from an EMBL/GenBank/DDBJ whole genome shotgun (WGS) entry which is preliminary data.</text>
</comment>
<dbReference type="SUPFAM" id="SSF56784">
    <property type="entry name" value="HAD-like"/>
    <property type="match status" value="1"/>
</dbReference>
<dbReference type="RefSeq" id="WP_340269069.1">
    <property type="nucleotide sequence ID" value="NZ_JBBEOG010000003.1"/>
</dbReference>
<dbReference type="PRINTS" id="PR00413">
    <property type="entry name" value="HADHALOGNASE"/>
</dbReference>
<evidence type="ECO:0000313" key="1">
    <source>
        <dbReference type="EMBL" id="MFC5379845.1"/>
    </source>
</evidence>
<dbReference type="InterPro" id="IPR023214">
    <property type="entry name" value="HAD_sf"/>
</dbReference>
<evidence type="ECO:0000313" key="2">
    <source>
        <dbReference type="Proteomes" id="UP001596122"/>
    </source>
</evidence>
<dbReference type="SFLD" id="SFLDS00003">
    <property type="entry name" value="Haloacid_Dehalogenase"/>
    <property type="match status" value="1"/>
</dbReference>
<gene>
    <name evidence="1" type="ORF">ACFPJ6_03470</name>
</gene>
<protein>
    <submittedName>
        <fullName evidence="1">HAD-IA family hydrolase</fullName>
    </submittedName>
</protein>
<dbReference type="NCBIfam" id="TIGR01509">
    <property type="entry name" value="HAD-SF-IA-v3"/>
    <property type="match status" value="1"/>
</dbReference>
<dbReference type="Gene3D" id="1.10.150.240">
    <property type="entry name" value="Putative phosphatase, domain 2"/>
    <property type="match status" value="1"/>
</dbReference>
<dbReference type="InterPro" id="IPR006439">
    <property type="entry name" value="HAD-SF_hydro_IA"/>
</dbReference>
<proteinExistence type="predicted"/>
<dbReference type="InterPro" id="IPR051806">
    <property type="entry name" value="HAD-like_SPP"/>
</dbReference>
<dbReference type="EMBL" id="JBHSLD010000004">
    <property type="protein sequence ID" value="MFC5379845.1"/>
    <property type="molecule type" value="Genomic_DNA"/>
</dbReference>
<sequence>MQPTVPLAPHRPRAATDPTAPAARLTGRAFAAVLFDMDGTLVDSTASVVRCWLRLADEYGVTVEALQAAAGHGRPARDIVADLLPETDHVAGLARITELEVADVEGVVALPGAHDALARTAGRSAIVTSCTGPLALARQRAAGVVVPDVVVTADDVRHGKPHPEPFLTGAARLGVDPSRCLVVEDAPAGLAAARAAGMATLAVTTTHEADELHADLVVPDLSYVTWLDAEDGVVPGVRPSA</sequence>
<dbReference type="InterPro" id="IPR023198">
    <property type="entry name" value="PGP-like_dom2"/>
</dbReference>
<organism evidence="1 2">
    <name type="scientific">Aquipuribacter nitratireducens</name>
    <dbReference type="NCBI Taxonomy" id="650104"/>
    <lineage>
        <taxon>Bacteria</taxon>
        <taxon>Bacillati</taxon>
        <taxon>Actinomycetota</taxon>
        <taxon>Actinomycetes</taxon>
        <taxon>Micrococcales</taxon>
        <taxon>Intrasporangiaceae</taxon>
        <taxon>Aquipuribacter</taxon>
    </lineage>
</organism>
<dbReference type="GO" id="GO:0016787">
    <property type="term" value="F:hydrolase activity"/>
    <property type="evidence" value="ECO:0007669"/>
    <property type="project" value="UniProtKB-KW"/>
</dbReference>
<dbReference type="PANTHER" id="PTHR43481">
    <property type="entry name" value="FRUCTOSE-1-PHOSPHATE PHOSPHATASE"/>
    <property type="match status" value="1"/>
</dbReference>
<reference evidence="2" key="1">
    <citation type="journal article" date="2019" name="Int. J. Syst. Evol. Microbiol.">
        <title>The Global Catalogue of Microorganisms (GCM) 10K type strain sequencing project: providing services to taxonomists for standard genome sequencing and annotation.</title>
        <authorList>
            <consortium name="The Broad Institute Genomics Platform"/>
            <consortium name="The Broad Institute Genome Sequencing Center for Infectious Disease"/>
            <person name="Wu L."/>
            <person name="Ma J."/>
        </authorList>
    </citation>
    <scope>NUCLEOTIDE SEQUENCE [LARGE SCALE GENOMIC DNA]</scope>
    <source>
        <strain evidence="2">CCUG 43114</strain>
    </source>
</reference>
<accession>A0ABW0GL66</accession>
<dbReference type="SFLD" id="SFLDG01129">
    <property type="entry name" value="C1.5:_HAD__Beta-PGM__Phosphata"/>
    <property type="match status" value="1"/>
</dbReference>
<dbReference type="InterPro" id="IPR036412">
    <property type="entry name" value="HAD-like_sf"/>
</dbReference>
<name>A0ABW0GL66_9MICO</name>